<feature type="region of interest" description="Disordered" evidence="1">
    <location>
        <begin position="1"/>
        <end position="41"/>
    </location>
</feature>
<accession>A0A8X7RNM1</accession>
<sequence length="716" mass="78708">MENPWFPGNSASAFSPPLLTTVTGTSLPNSSTVFSSPVKARSENTVHLDLEKLKVLPPKFSSPIISNKASNAASSSPPPSSVALTNHKNSPKSKTLPSNPTATAPSPIPTSQTSTSPFPPSQTCDYLRKTQDKSLTRLAPVTISDTGHPRVLIPDSAFQKGAELHKDFIICYFNGRPPPFNHVQNVLNHLWGKGIRVEIHTNPLSRSMLVRILSDYLRQKILEKRVWYVGDSFVPLDLRHQQGLILVAGLVGEPKETDDFTLNLVSLTMSHLKVAVDLTKPLPSVVEFTRQSGEVVEVLVTYPWIPPTCSHCKEIGYVMRNCLKLPPPPKKQPPPPRSSKTPRKNPSEPAEVAPVKNKDDICKAPSVIIKGATSSSSNATLKGKGVAESPNPPTLPPIPAPSSSSNSANTPSLPPPRPVSNVDPPGPSTTKKPDSQLLKFFSSPTVPKRHLPPPSLPKTLPPSTYFEFPSSTNNPFSVLSPLGSLPLEEPSLGTILESHIKSHNLSYLMNKLCRGWNYTSNHAADDEGRIILIWRDTVSVRTLHQSRQSVTCEVKIQGTAPFVYTAVYASNERAERTDLWVELMNTCQTFSLDSIIHPSEHSSTEVDHLTANMVELRDCFHQMSLYDLRSHGSHFTWSNKQPDSPITKKLDRLLINNQILNLFPNCTASFLPSLTSDHCPCLVDLAYKTPSHGTKPFKFYNYLAKHLSTSNAIPKF</sequence>
<organism evidence="3 4">
    <name type="scientific">Brassica carinata</name>
    <name type="common">Ethiopian mustard</name>
    <name type="synonym">Abyssinian cabbage</name>
    <dbReference type="NCBI Taxonomy" id="52824"/>
    <lineage>
        <taxon>Eukaryota</taxon>
        <taxon>Viridiplantae</taxon>
        <taxon>Streptophyta</taxon>
        <taxon>Embryophyta</taxon>
        <taxon>Tracheophyta</taxon>
        <taxon>Spermatophyta</taxon>
        <taxon>Magnoliopsida</taxon>
        <taxon>eudicotyledons</taxon>
        <taxon>Gunneridae</taxon>
        <taxon>Pentapetalae</taxon>
        <taxon>rosids</taxon>
        <taxon>malvids</taxon>
        <taxon>Brassicales</taxon>
        <taxon>Brassicaceae</taxon>
        <taxon>Brassiceae</taxon>
        <taxon>Brassica</taxon>
    </lineage>
</organism>
<feature type="compositionally biased region" description="Low complexity" evidence="1">
    <location>
        <begin position="401"/>
        <end position="411"/>
    </location>
</feature>
<evidence type="ECO:0000256" key="1">
    <source>
        <dbReference type="SAM" id="MobiDB-lite"/>
    </source>
</evidence>
<dbReference type="OrthoDB" id="691688at2759"/>
<evidence type="ECO:0000313" key="3">
    <source>
        <dbReference type="EMBL" id="KAG2291193.1"/>
    </source>
</evidence>
<comment type="caution">
    <text evidence="3">The sequence shown here is derived from an EMBL/GenBank/DDBJ whole genome shotgun (WGS) entry which is preliminary data.</text>
</comment>
<reference evidence="3 4" key="1">
    <citation type="submission" date="2020-02" db="EMBL/GenBank/DDBJ databases">
        <authorList>
            <person name="Ma Q."/>
            <person name="Huang Y."/>
            <person name="Song X."/>
            <person name="Pei D."/>
        </authorList>
    </citation>
    <scope>NUCLEOTIDE SEQUENCE [LARGE SCALE GENOMIC DNA]</scope>
    <source>
        <strain evidence="3">Sxm20200214</strain>
        <tissue evidence="3">Leaf</tissue>
    </source>
</reference>
<dbReference type="PANTHER" id="PTHR33710">
    <property type="entry name" value="BNAC02G09200D PROTEIN"/>
    <property type="match status" value="1"/>
</dbReference>
<dbReference type="Proteomes" id="UP000886595">
    <property type="component" value="Unassembled WGS sequence"/>
</dbReference>
<feature type="compositionally biased region" description="Polar residues" evidence="1">
    <location>
        <begin position="82"/>
        <end position="96"/>
    </location>
</feature>
<name>A0A8X7RNM1_BRACI</name>
<feature type="compositionally biased region" description="Polar residues" evidence="1">
    <location>
        <begin position="9"/>
        <end position="35"/>
    </location>
</feature>
<evidence type="ECO:0000259" key="2">
    <source>
        <dbReference type="Pfam" id="PF14111"/>
    </source>
</evidence>
<feature type="region of interest" description="Disordered" evidence="1">
    <location>
        <begin position="326"/>
        <end position="357"/>
    </location>
</feature>
<dbReference type="Pfam" id="PF14111">
    <property type="entry name" value="DUF4283"/>
    <property type="match status" value="1"/>
</dbReference>
<dbReference type="AlphaFoldDB" id="A0A8X7RNM1"/>
<feature type="region of interest" description="Disordered" evidence="1">
    <location>
        <begin position="375"/>
        <end position="463"/>
    </location>
</feature>
<dbReference type="Gene3D" id="3.60.10.10">
    <property type="entry name" value="Endonuclease/exonuclease/phosphatase"/>
    <property type="match status" value="1"/>
</dbReference>
<keyword evidence="4" id="KW-1185">Reference proteome</keyword>
<protein>
    <recommendedName>
        <fullName evidence="2">DUF4283 domain-containing protein</fullName>
    </recommendedName>
</protein>
<dbReference type="EMBL" id="JAAMPC010000009">
    <property type="protein sequence ID" value="KAG2291193.1"/>
    <property type="molecule type" value="Genomic_DNA"/>
</dbReference>
<feature type="domain" description="DUF4283" evidence="2">
    <location>
        <begin position="162"/>
        <end position="234"/>
    </location>
</feature>
<dbReference type="InterPro" id="IPR036691">
    <property type="entry name" value="Endo/exonu/phosph_ase_sf"/>
</dbReference>
<feature type="region of interest" description="Disordered" evidence="1">
    <location>
        <begin position="67"/>
        <end position="125"/>
    </location>
</feature>
<dbReference type="InterPro" id="IPR025558">
    <property type="entry name" value="DUF4283"/>
</dbReference>
<proteinExistence type="predicted"/>
<dbReference type="PANTHER" id="PTHR33710:SF77">
    <property type="entry name" value="DNASE I-LIKE SUPERFAMILY PROTEIN"/>
    <property type="match status" value="1"/>
</dbReference>
<feature type="compositionally biased region" description="Low complexity" evidence="1">
    <location>
        <begin position="97"/>
        <end position="116"/>
    </location>
</feature>
<dbReference type="SUPFAM" id="SSF56219">
    <property type="entry name" value="DNase I-like"/>
    <property type="match status" value="1"/>
</dbReference>
<evidence type="ECO:0000313" key="4">
    <source>
        <dbReference type="Proteomes" id="UP000886595"/>
    </source>
</evidence>
<feature type="compositionally biased region" description="Pro residues" evidence="1">
    <location>
        <begin position="326"/>
        <end position="337"/>
    </location>
</feature>
<feature type="compositionally biased region" description="Pro residues" evidence="1">
    <location>
        <begin position="390"/>
        <end position="400"/>
    </location>
</feature>
<gene>
    <name evidence="3" type="ORF">Bca52824_037862</name>
</gene>